<protein>
    <submittedName>
        <fullName evidence="1">DUF1803 domain-containing protein</fullName>
    </submittedName>
</protein>
<comment type="caution">
    <text evidence="1">The sequence shown here is derived from an EMBL/GenBank/DDBJ whole genome shotgun (WGS) entry which is preliminary data.</text>
</comment>
<dbReference type="Proteomes" id="UP001596110">
    <property type="component" value="Unassembled WGS sequence"/>
</dbReference>
<dbReference type="RefSeq" id="WP_156805589.1">
    <property type="nucleotide sequence ID" value="NZ_JBHSOJ010000031.1"/>
</dbReference>
<dbReference type="EMBL" id="JBHSOJ010000031">
    <property type="protein sequence ID" value="MFC5631951.1"/>
    <property type="molecule type" value="Genomic_DNA"/>
</dbReference>
<gene>
    <name evidence="1" type="ORF">ACFPQ3_10450</name>
</gene>
<dbReference type="InterPro" id="IPR014924">
    <property type="entry name" value="DUF1803"/>
</dbReference>
<proteinExistence type="predicted"/>
<name>A0ABW0UJ33_9STRE</name>
<organism evidence="1 2">
    <name type="scientific">Streptococcus caledonicus</name>
    <dbReference type="NCBI Taxonomy" id="2614158"/>
    <lineage>
        <taxon>Bacteria</taxon>
        <taxon>Bacillati</taxon>
        <taxon>Bacillota</taxon>
        <taxon>Bacilli</taxon>
        <taxon>Lactobacillales</taxon>
        <taxon>Streptococcaceae</taxon>
        <taxon>Streptococcus</taxon>
    </lineage>
</organism>
<evidence type="ECO:0000313" key="2">
    <source>
        <dbReference type="Proteomes" id="UP001596110"/>
    </source>
</evidence>
<sequence length="217" mass="25471">MIIIFNPTKLTGQPFFKDLINYLNSHDEVILRHIKRDFPEVKNLDKQLEDYIQAGYILRENKHYRLNLPFLETVEEVTLDSHIMVDTESPVYGELLALSFETVLVNHTNDVLLVESSSLTREELTLANYFHKLRTAQSFSEKQKELYEILGDVNPEYALKYLTTFLLKFGRKNEVKQKRRDIFVEALELLGYVEKIAEQTYQLGMEVDSETLTFIKK</sequence>
<accession>A0ABW0UJ33</accession>
<keyword evidence="2" id="KW-1185">Reference proteome</keyword>
<evidence type="ECO:0000313" key="1">
    <source>
        <dbReference type="EMBL" id="MFC5631951.1"/>
    </source>
</evidence>
<reference evidence="2" key="1">
    <citation type="journal article" date="2019" name="Int. J. Syst. Evol. Microbiol.">
        <title>The Global Catalogue of Microorganisms (GCM) 10K type strain sequencing project: providing services to taxonomists for standard genome sequencing and annotation.</title>
        <authorList>
            <consortium name="The Broad Institute Genomics Platform"/>
            <consortium name="The Broad Institute Genome Sequencing Center for Infectious Disease"/>
            <person name="Wu L."/>
            <person name="Ma J."/>
        </authorList>
    </citation>
    <scope>NUCLEOTIDE SEQUENCE [LARGE SCALE GENOMIC DNA]</scope>
    <source>
        <strain evidence="2">DT43</strain>
    </source>
</reference>
<dbReference type="Pfam" id="PF08820">
    <property type="entry name" value="DUF1803"/>
    <property type="match status" value="1"/>
</dbReference>